<protein>
    <submittedName>
        <fullName evidence="2">Uncharacterized protein</fullName>
    </submittedName>
</protein>
<evidence type="ECO:0000256" key="1">
    <source>
        <dbReference type="SAM" id="MobiDB-lite"/>
    </source>
</evidence>
<evidence type="ECO:0000313" key="2">
    <source>
        <dbReference type="EMBL" id="MPC10621.1"/>
    </source>
</evidence>
<feature type="compositionally biased region" description="Polar residues" evidence="1">
    <location>
        <begin position="45"/>
        <end position="60"/>
    </location>
</feature>
<gene>
    <name evidence="2" type="ORF">E2C01_003258</name>
</gene>
<dbReference type="AlphaFoldDB" id="A0A5B7CPB6"/>
<reference evidence="2 3" key="1">
    <citation type="submission" date="2019-05" db="EMBL/GenBank/DDBJ databases">
        <title>Another draft genome of Portunus trituberculatus and its Hox gene families provides insights of decapod evolution.</title>
        <authorList>
            <person name="Jeong J.-H."/>
            <person name="Song I."/>
            <person name="Kim S."/>
            <person name="Choi T."/>
            <person name="Kim D."/>
            <person name="Ryu S."/>
            <person name="Kim W."/>
        </authorList>
    </citation>
    <scope>NUCLEOTIDE SEQUENCE [LARGE SCALE GENOMIC DNA]</scope>
    <source>
        <tissue evidence="2">Muscle</tissue>
    </source>
</reference>
<sequence>MRCREVFQNMNDCTKTQLSAYVHSPDTVRLTTTTTITACYEEATEVQSRGSPTDQQTNTKQPPPNT</sequence>
<feature type="region of interest" description="Disordered" evidence="1">
    <location>
        <begin position="43"/>
        <end position="66"/>
    </location>
</feature>
<name>A0A5B7CPB6_PORTR</name>
<dbReference type="EMBL" id="VSRR010000124">
    <property type="protein sequence ID" value="MPC10621.1"/>
    <property type="molecule type" value="Genomic_DNA"/>
</dbReference>
<accession>A0A5B7CPB6</accession>
<dbReference type="Proteomes" id="UP000324222">
    <property type="component" value="Unassembled WGS sequence"/>
</dbReference>
<organism evidence="2 3">
    <name type="scientific">Portunus trituberculatus</name>
    <name type="common">Swimming crab</name>
    <name type="synonym">Neptunus trituberculatus</name>
    <dbReference type="NCBI Taxonomy" id="210409"/>
    <lineage>
        <taxon>Eukaryota</taxon>
        <taxon>Metazoa</taxon>
        <taxon>Ecdysozoa</taxon>
        <taxon>Arthropoda</taxon>
        <taxon>Crustacea</taxon>
        <taxon>Multicrustacea</taxon>
        <taxon>Malacostraca</taxon>
        <taxon>Eumalacostraca</taxon>
        <taxon>Eucarida</taxon>
        <taxon>Decapoda</taxon>
        <taxon>Pleocyemata</taxon>
        <taxon>Brachyura</taxon>
        <taxon>Eubrachyura</taxon>
        <taxon>Portunoidea</taxon>
        <taxon>Portunidae</taxon>
        <taxon>Portuninae</taxon>
        <taxon>Portunus</taxon>
    </lineage>
</organism>
<proteinExistence type="predicted"/>
<comment type="caution">
    <text evidence="2">The sequence shown here is derived from an EMBL/GenBank/DDBJ whole genome shotgun (WGS) entry which is preliminary data.</text>
</comment>
<keyword evidence="3" id="KW-1185">Reference proteome</keyword>
<evidence type="ECO:0000313" key="3">
    <source>
        <dbReference type="Proteomes" id="UP000324222"/>
    </source>
</evidence>